<dbReference type="PANTHER" id="PTHR43272:SF101">
    <property type="entry name" value="ACYL-COA SYNTHETASE BUBBLEGUM FAMILY MEMBER 2-RELATED"/>
    <property type="match status" value="1"/>
</dbReference>
<dbReference type="Pfam" id="PF00501">
    <property type="entry name" value="AMP-binding"/>
    <property type="match status" value="1"/>
</dbReference>
<dbReference type="EC" id="6.2.1.3" evidence="7"/>
<dbReference type="InterPro" id="IPR000873">
    <property type="entry name" value="AMP-dep_synth/lig_dom"/>
</dbReference>
<evidence type="ECO:0000256" key="8">
    <source>
        <dbReference type="SAM" id="MobiDB-lite"/>
    </source>
</evidence>
<evidence type="ECO:0000256" key="4">
    <source>
        <dbReference type="ARBA" id="ARBA00022832"/>
    </source>
</evidence>
<protein>
    <recommendedName>
        <fullName evidence="7">long-chain-fatty-acid--CoA ligase</fullName>
        <ecNumber evidence="7">6.2.1.3</ecNumber>
    </recommendedName>
</protein>
<dbReference type="InterPro" id="IPR042099">
    <property type="entry name" value="ANL_N_sf"/>
</dbReference>
<dbReference type="Ensembl" id="ENSFCTT00005085833.1">
    <property type="protein sequence ID" value="ENSFCTP00005058394.1"/>
    <property type="gene ID" value="ENSFCTG00005030827.1"/>
</dbReference>
<evidence type="ECO:0000256" key="2">
    <source>
        <dbReference type="ARBA" id="ARBA00022598"/>
    </source>
</evidence>
<feature type="compositionally biased region" description="Basic and acidic residues" evidence="8">
    <location>
        <begin position="7"/>
        <end position="19"/>
    </location>
</feature>
<dbReference type="RefSeq" id="XP_023099864.1">
    <property type="nucleotide sequence ID" value="XM_023244096.2"/>
</dbReference>
<evidence type="ECO:0000313" key="11">
    <source>
        <dbReference type="Proteomes" id="UP000823872"/>
    </source>
</evidence>
<dbReference type="SUPFAM" id="SSF56801">
    <property type="entry name" value="Acetyl-CoA synthetase-like"/>
    <property type="match status" value="1"/>
</dbReference>
<comment type="catalytic activity">
    <reaction evidence="6">
        <text>a long-chain fatty acid + ATP + CoA = a long-chain fatty acyl-CoA + AMP + diphosphate</text>
        <dbReference type="Rhea" id="RHEA:15421"/>
        <dbReference type="ChEBI" id="CHEBI:30616"/>
        <dbReference type="ChEBI" id="CHEBI:33019"/>
        <dbReference type="ChEBI" id="CHEBI:57287"/>
        <dbReference type="ChEBI" id="CHEBI:57560"/>
        <dbReference type="ChEBI" id="CHEBI:83139"/>
        <dbReference type="ChEBI" id="CHEBI:456215"/>
        <dbReference type="EC" id="6.2.1.3"/>
    </reaction>
    <physiologicalReaction direction="left-to-right" evidence="6">
        <dbReference type="Rhea" id="RHEA:15422"/>
    </physiologicalReaction>
</comment>
<sequence length="670" mass="75553">MSSNKPGPKERDHRAETKARGPSYWTSRRDGEVHLRQEDAFASQAPVTVHDMVMNTAIKYANYIALGSKHRTGWHLLTYIEYYEECRRAAKAFLKLGLERFHSVGIMGLNSEEWVIASIGAIMAGGFSVGILSTNSPKTCQVIAESSEMDIFVVDNDRQLQKIIQIQGYLKHLKAIVQYKEEIRTRLQNLYSWRGFLDLADGVSEDTLNQVIDSQKPNQCCALLYSMSIAGPPKPVMLSHDNITWTTETAAQTLSCKCPPEEQEVLVSYLPLSYLTAQLFDVWVSISVAGALYFAQPDALRGSLIDTLREVKPTMFYGVPWVWDRLLDSLKTSQLASTPFRRRLDKWAMCLGLRTNKRRMLGQTRPPLCFSLAKRLTFSQARRFLGLQRCRQYFNLGTGLSGATTEYFLSLNMPICELYGLSESTGVHTLSRQEGFRLLSCGKSLPSTRTKTQREDGDGIGDIHIWGRNIFMGYLDDEEKTQEKIDLHGWLRTGDLGFLDDDEFLYVTGNERDLITLSSGEKINPNPIEERVKRHIPLVRYVVLVGQDAPYLCALLTLKCQINTDTGEPRNALTSEAVAFCRQLRSQSTRLSDIVRDRDPLVTEFISQGIDAANAEVTSNSAKIVKWTILETDFSVAGGELGATAKLKRANVGKMYQPEIESFYSEKDEY</sequence>
<proteinExistence type="predicted"/>
<dbReference type="GeneTree" id="ENSGT00940000164043"/>
<dbReference type="Gene3D" id="3.40.50.12780">
    <property type="entry name" value="N-terminal domain of ligase-like"/>
    <property type="match status" value="1"/>
</dbReference>
<feature type="domain" description="AMP-dependent synthetase/ligase" evidence="9">
    <location>
        <begin position="59"/>
        <end position="475"/>
    </location>
</feature>
<evidence type="ECO:0000256" key="5">
    <source>
        <dbReference type="ARBA" id="ARBA00022840"/>
    </source>
</evidence>
<keyword evidence="2" id="KW-0436">Ligase</keyword>
<reference evidence="10" key="3">
    <citation type="submission" date="2025-09" db="UniProtKB">
        <authorList>
            <consortium name="Ensembl"/>
        </authorList>
    </citation>
    <scope>IDENTIFICATION</scope>
    <source>
        <strain evidence="10">breed Abyssinian</strain>
    </source>
</reference>
<feature type="region of interest" description="Disordered" evidence="8">
    <location>
        <begin position="1"/>
        <end position="28"/>
    </location>
</feature>
<dbReference type="GeneID" id="102900010"/>
<evidence type="ECO:0000256" key="3">
    <source>
        <dbReference type="ARBA" id="ARBA00022741"/>
    </source>
</evidence>
<reference evidence="10" key="2">
    <citation type="submission" date="2025-08" db="UniProtKB">
        <authorList>
            <consortium name="Ensembl"/>
        </authorList>
    </citation>
    <scope>IDENTIFICATION</scope>
    <source>
        <strain evidence="10">breed Abyssinian</strain>
    </source>
</reference>
<accession>A0ABI8AH52</accession>
<keyword evidence="3" id="KW-0547">Nucleotide-binding</keyword>
<reference evidence="10 11" key="1">
    <citation type="submission" date="2021-02" db="EMBL/GenBank/DDBJ databases">
        <title>Safari Cat Assemblies.</title>
        <authorList>
            <person name="Bredemeyer K.R."/>
            <person name="Murphy W.J."/>
        </authorList>
    </citation>
    <scope>NUCLEOTIDE SEQUENCE [LARGE SCALE GENOMIC DNA]</scope>
</reference>
<keyword evidence="11" id="KW-1185">Reference proteome</keyword>
<keyword evidence="1" id="KW-0963">Cytoplasm</keyword>
<evidence type="ECO:0000256" key="6">
    <source>
        <dbReference type="ARBA" id="ARBA00024484"/>
    </source>
</evidence>
<keyword evidence="4" id="KW-0276">Fatty acid metabolism</keyword>
<dbReference type="PANTHER" id="PTHR43272">
    <property type="entry name" value="LONG-CHAIN-FATTY-ACID--COA LIGASE"/>
    <property type="match status" value="1"/>
</dbReference>
<organism evidence="10 11">
    <name type="scientific">Felis catus</name>
    <name type="common">Cat</name>
    <name type="synonym">Felis silvestris catus</name>
    <dbReference type="NCBI Taxonomy" id="9685"/>
    <lineage>
        <taxon>Eukaryota</taxon>
        <taxon>Metazoa</taxon>
        <taxon>Chordata</taxon>
        <taxon>Craniata</taxon>
        <taxon>Vertebrata</taxon>
        <taxon>Euteleostomi</taxon>
        <taxon>Mammalia</taxon>
        <taxon>Eutheria</taxon>
        <taxon>Laurasiatheria</taxon>
        <taxon>Carnivora</taxon>
        <taxon>Feliformia</taxon>
        <taxon>Felidae</taxon>
        <taxon>Felinae</taxon>
        <taxon>Felis</taxon>
    </lineage>
</organism>
<name>A0ABI8AH52_FELCA</name>
<evidence type="ECO:0000256" key="7">
    <source>
        <dbReference type="ARBA" id="ARBA00026121"/>
    </source>
</evidence>
<evidence type="ECO:0000259" key="9">
    <source>
        <dbReference type="Pfam" id="PF00501"/>
    </source>
</evidence>
<evidence type="ECO:0000256" key="1">
    <source>
        <dbReference type="ARBA" id="ARBA00022490"/>
    </source>
</evidence>
<dbReference type="Pfam" id="PF23562">
    <property type="entry name" value="AMP-binding_C_3"/>
    <property type="match status" value="1"/>
</dbReference>
<keyword evidence="5" id="KW-0067">ATP-binding</keyword>
<keyword evidence="4" id="KW-0443">Lipid metabolism</keyword>
<evidence type="ECO:0000313" key="10">
    <source>
        <dbReference type="Ensembl" id="ENSFCTP00005058394.1"/>
    </source>
</evidence>
<gene>
    <name evidence="10" type="primary">LOC102900010</name>
</gene>
<dbReference type="Proteomes" id="UP000823872">
    <property type="component" value="Chromosome A2"/>
</dbReference>